<sequence length="108" mass="12054">MTITRITMFKCPDEHIKQFLEDYKELSATSTKDGKPYILSLAVGPAKPDARSQGWTLVSKSEFASLGDMKYYDEDCEAHKSLKEKAKAFGLPGAPLTVYYEPEVSAKI</sequence>
<accession>A0A9P7YLY2</accession>
<dbReference type="PROSITE" id="PS51502">
    <property type="entry name" value="S_R_A_B_BARREL"/>
    <property type="match status" value="1"/>
</dbReference>
<dbReference type="EMBL" id="MU251415">
    <property type="protein sequence ID" value="KAG9236109.1"/>
    <property type="molecule type" value="Genomic_DNA"/>
</dbReference>
<name>A0A9P7YLY2_9HELO</name>
<dbReference type="InterPro" id="IPR011008">
    <property type="entry name" value="Dimeric_a/b-barrel"/>
</dbReference>
<keyword evidence="3" id="KW-1185">Reference proteome</keyword>
<dbReference type="Gene3D" id="3.30.70.100">
    <property type="match status" value="1"/>
</dbReference>
<proteinExistence type="predicted"/>
<evidence type="ECO:0000313" key="3">
    <source>
        <dbReference type="Proteomes" id="UP000824998"/>
    </source>
</evidence>
<dbReference type="InterPro" id="IPR013097">
    <property type="entry name" value="Dabb"/>
</dbReference>
<dbReference type="Proteomes" id="UP000824998">
    <property type="component" value="Unassembled WGS sequence"/>
</dbReference>
<dbReference type="Pfam" id="PF07876">
    <property type="entry name" value="Dabb"/>
    <property type="match status" value="1"/>
</dbReference>
<dbReference type="AlphaFoldDB" id="A0A9P7YLY2"/>
<feature type="domain" description="Stress-response A/B barrel" evidence="1">
    <location>
        <begin position="3"/>
        <end position="100"/>
    </location>
</feature>
<dbReference type="SUPFAM" id="SSF54909">
    <property type="entry name" value="Dimeric alpha+beta barrel"/>
    <property type="match status" value="1"/>
</dbReference>
<reference evidence="2" key="1">
    <citation type="journal article" date="2021" name="IMA Fungus">
        <title>Genomic characterization of three marine fungi, including Emericellopsis atlantica sp. nov. with signatures of a generalist lifestyle and marine biomass degradation.</title>
        <authorList>
            <person name="Hagestad O.C."/>
            <person name="Hou L."/>
            <person name="Andersen J.H."/>
            <person name="Hansen E.H."/>
            <person name="Altermark B."/>
            <person name="Li C."/>
            <person name="Kuhnert E."/>
            <person name="Cox R.J."/>
            <person name="Crous P.W."/>
            <person name="Spatafora J.W."/>
            <person name="Lail K."/>
            <person name="Amirebrahimi M."/>
            <person name="Lipzen A."/>
            <person name="Pangilinan J."/>
            <person name="Andreopoulos W."/>
            <person name="Hayes R.D."/>
            <person name="Ng V."/>
            <person name="Grigoriev I.V."/>
            <person name="Jackson S.A."/>
            <person name="Sutton T.D.S."/>
            <person name="Dobson A.D.W."/>
            <person name="Rama T."/>
        </authorList>
    </citation>
    <scope>NUCLEOTIDE SEQUENCE</scope>
    <source>
        <strain evidence="2">TRa018bII</strain>
    </source>
</reference>
<evidence type="ECO:0000259" key="1">
    <source>
        <dbReference type="PROSITE" id="PS51502"/>
    </source>
</evidence>
<protein>
    <recommendedName>
        <fullName evidence="1">Stress-response A/B barrel domain-containing protein</fullName>
    </recommendedName>
</protein>
<dbReference type="OrthoDB" id="3830014at2759"/>
<evidence type="ECO:0000313" key="2">
    <source>
        <dbReference type="EMBL" id="KAG9236109.1"/>
    </source>
</evidence>
<dbReference type="SMART" id="SM00886">
    <property type="entry name" value="Dabb"/>
    <property type="match status" value="1"/>
</dbReference>
<comment type="caution">
    <text evidence="2">The sequence shown here is derived from an EMBL/GenBank/DDBJ whole genome shotgun (WGS) entry which is preliminary data.</text>
</comment>
<gene>
    <name evidence="2" type="ORF">BJ875DRAFT_246556</name>
</gene>
<organism evidence="2 3">
    <name type="scientific">Amylocarpus encephaloides</name>
    <dbReference type="NCBI Taxonomy" id="45428"/>
    <lineage>
        <taxon>Eukaryota</taxon>
        <taxon>Fungi</taxon>
        <taxon>Dikarya</taxon>
        <taxon>Ascomycota</taxon>
        <taxon>Pezizomycotina</taxon>
        <taxon>Leotiomycetes</taxon>
        <taxon>Helotiales</taxon>
        <taxon>Helotiales incertae sedis</taxon>
        <taxon>Amylocarpus</taxon>
    </lineage>
</organism>